<evidence type="ECO:0000313" key="3">
    <source>
        <dbReference type="Proteomes" id="UP000283469"/>
    </source>
</evidence>
<proteinExistence type="predicted"/>
<feature type="compositionally biased region" description="Low complexity" evidence="1">
    <location>
        <begin position="90"/>
        <end position="100"/>
    </location>
</feature>
<sequence>MPEFQEMPEPPASAPEASIETPAEAPPETAEAAPEAPFETSVDLASERDPEPESWDPPESEPIDSRFVAAEQSAAGDASNWWENSGETSADFNAAASAEAPVETGEVGSDGGGSPETVSEAFNAAAAEAPLEVGDAGTAGSESGGDSVSPETVTETFNAAAAEAPEQPDAPPEANHERSDWLPPPALRGPAP</sequence>
<feature type="compositionally biased region" description="Acidic residues" evidence="1">
    <location>
        <begin position="52"/>
        <end position="62"/>
    </location>
</feature>
<comment type="caution">
    <text evidence="2">The sequence shown here is derived from an EMBL/GenBank/DDBJ whole genome shotgun (WGS) entry which is preliminary data.</text>
</comment>
<dbReference type="RefSeq" id="WP_147418797.1">
    <property type="nucleotide sequence ID" value="NZ_QVRA01000026.1"/>
</dbReference>
<evidence type="ECO:0000256" key="1">
    <source>
        <dbReference type="SAM" id="MobiDB-lite"/>
    </source>
</evidence>
<protein>
    <submittedName>
        <fullName evidence="2">Uncharacterized protein</fullName>
    </submittedName>
</protein>
<name>A0A418YMS2_9SPHN</name>
<reference evidence="2 3" key="1">
    <citation type="submission" date="2018-08" db="EMBL/GenBank/DDBJ databases">
        <title>Sphingobium sp. EO9.</title>
        <authorList>
            <person name="Park Y."/>
            <person name="Kim K.H."/>
            <person name="Jeon C.O."/>
        </authorList>
    </citation>
    <scope>NUCLEOTIDE SEQUENCE [LARGE SCALE GENOMIC DNA]</scope>
    <source>
        <strain evidence="2 3">EO9</strain>
    </source>
</reference>
<accession>A0A418YMS2</accession>
<gene>
    <name evidence="2" type="ORF">D0Z70_19985</name>
</gene>
<dbReference type="EMBL" id="QVRA01000026">
    <property type="protein sequence ID" value="RJG52490.1"/>
    <property type="molecule type" value="Genomic_DNA"/>
</dbReference>
<feature type="compositionally biased region" description="Polar residues" evidence="1">
    <location>
        <begin position="140"/>
        <end position="157"/>
    </location>
</feature>
<evidence type="ECO:0000313" key="2">
    <source>
        <dbReference type="EMBL" id="RJG52490.1"/>
    </source>
</evidence>
<feature type="compositionally biased region" description="Pro residues" evidence="1">
    <location>
        <begin position="182"/>
        <end position="192"/>
    </location>
</feature>
<dbReference type="AlphaFoldDB" id="A0A418YMS2"/>
<keyword evidence="3" id="KW-1185">Reference proteome</keyword>
<feature type="compositionally biased region" description="Low complexity" evidence="1">
    <location>
        <begin position="120"/>
        <end position="136"/>
    </location>
</feature>
<feature type="region of interest" description="Disordered" evidence="1">
    <location>
        <begin position="1"/>
        <end position="192"/>
    </location>
</feature>
<feature type="compositionally biased region" description="Low complexity" evidence="1">
    <location>
        <begin position="14"/>
        <end position="41"/>
    </location>
</feature>
<dbReference type="Proteomes" id="UP000283469">
    <property type="component" value="Unassembled WGS sequence"/>
</dbReference>
<organism evidence="2 3">
    <name type="scientific">Sphingobium terrigena</name>
    <dbReference type="NCBI Taxonomy" id="2304063"/>
    <lineage>
        <taxon>Bacteria</taxon>
        <taxon>Pseudomonadati</taxon>
        <taxon>Pseudomonadota</taxon>
        <taxon>Alphaproteobacteria</taxon>
        <taxon>Sphingomonadales</taxon>
        <taxon>Sphingomonadaceae</taxon>
        <taxon>Sphingobium</taxon>
    </lineage>
</organism>